<accession>A0A081NF00</accession>
<keyword evidence="2" id="KW-1185">Reference proteome</keyword>
<evidence type="ECO:0000313" key="2">
    <source>
        <dbReference type="Proteomes" id="UP000028073"/>
    </source>
</evidence>
<proteinExistence type="predicted"/>
<gene>
    <name evidence="1" type="ORF">GZ78_20640</name>
</gene>
<sequence length="130" mass="13837">MISKLAGLMLGVLASISHGITEGSGKPEDVRFIPGPVIKLNSTELMEIDEENNAYEPRILVVVLRFKPDGSELIMVGQGEVVGNAPVHTFVQRHNTSALSSNQESVNRLGHEFLALGYPDGPSICLGGGV</sequence>
<evidence type="ECO:0000313" key="1">
    <source>
        <dbReference type="EMBL" id="KEQ17023.1"/>
    </source>
</evidence>
<dbReference type="AlphaFoldDB" id="A0A081NF00"/>
<reference evidence="1 2" key="1">
    <citation type="submission" date="2014-06" db="EMBL/GenBank/DDBJ databases">
        <title>Whole Genome Sequences of Three Symbiotic Endozoicomonas Bacteria.</title>
        <authorList>
            <person name="Neave M.J."/>
            <person name="Apprill A."/>
            <person name="Voolstra C.R."/>
        </authorList>
    </citation>
    <scope>NUCLEOTIDE SEQUENCE [LARGE SCALE GENOMIC DNA]</scope>
    <source>
        <strain evidence="1 2">DSM 25634</strain>
    </source>
</reference>
<protein>
    <submittedName>
        <fullName evidence="1">Uncharacterized protein</fullName>
    </submittedName>
</protein>
<dbReference type="EMBL" id="JOKH01000004">
    <property type="protein sequence ID" value="KEQ17023.1"/>
    <property type="molecule type" value="Genomic_DNA"/>
</dbReference>
<comment type="caution">
    <text evidence="1">The sequence shown here is derived from an EMBL/GenBank/DDBJ whole genome shotgun (WGS) entry which is preliminary data.</text>
</comment>
<dbReference type="Proteomes" id="UP000028073">
    <property type="component" value="Unassembled WGS sequence"/>
</dbReference>
<organism evidence="1 2">
    <name type="scientific">Endozoicomonas numazuensis</name>
    <dbReference type="NCBI Taxonomy" id="1137799"/>
    <lineage>
        <taxon>Bacteria</taxon>
        <taxon>Pseudomonadati</taxon>
        <taxon>Pseudomonadota</taxon>
        <taxon>Gammaproteobacteria</taxon>
        <taxon>Oceanospirillales</taxon>
        <taxon>Endozoicomonadaceae</taxon>
        <taxon>Endozoicomonas</taxon>
    </lineage>
</organism>
<name>A0A081NF00_9GAMM</name>